<dbReference type="STRING" id="2903.R1DT40"/>
<accession>A0A0D3IKW9</accession>
<dbReference type="PANTHER" id="PTHR15615:SF108">
    <property type="entry name" value="PROTEIN CNPPD1"/>
    <property type="match status" value="1"/>
</dbReference>
<proteinExistence type="predicted"/>
<evidence type="ECO:0000313" key="2">
    <source>
        <dbReference type="EnsemblProtists" id="EOD11904"/>
    </source>
</evidence>
<dbReference type="Gene3D" id="1.10.472.10">
    <property type="entry name" value="Cyclin-like"/>
    <property type="match status" value="1"/>
</dbReference>
<dbReference type="AlphaFoldDB" id="A0A0D3IKW9"/>
<dbReference type="EnsemblProtists" id="EOD11904">
    <property type="protein sequence ID" value="EOD11904"/>
    <property type="gene ID" value="EMIHUDRAFT_104571"/>
</dbReference>
<feature type="compositionally biased region" description="Polar residues" evidence="1">
    <location>
        <begin position="75"/>
        <end position="84"/>
    </location>
</feature>
<dbReference type="GeneID" id="17258067"/>
<dbReference type="GO" id="GO:0019901">
    <property type="term" value="F:protein kinase binding"/>
    <property type="evidence" value="ECO:0007669"/>
    <property type="project" value="InterPro"/>
</dbReference>
<dbReference type="InterPro" id="IPR013922">
    <property type="entry name" value="Cyclin_PHO80-like"/>
</dbReference>
<sequence>MATACYSCSHSSSGLRHLTPSPRTALAGRRHQKAAWSSNSCACAPIRAASSTETARRGTKPAKGGARCERAFSTPEKSVASTDNVGGDTAKAETSHSGGSWPESALPALAAITRLLQRTMGGACPADAHEPVFAPLFHSVTVPEISPAAYLEEYVLSQGLLHKEGLLEPLLLHMVVLIDRLLLNHASRGLHLCVSNAHRLLLVAALLASKVLDDESYNNSYWARVGGVSLSHLNDLEVLACELLEFRVSVSAEELQLTRTTLLTM</sequence>
<dbReference type="PANTHER" id="PTHR15615">
    <property type="match status" value="1"/>
</dbReference>
<dbReference type="Pfam" id="PF08613">
    <property type="entry name" value="Cyclin"/>
    <property type="match status" value="1"/>
</dbReference>
<keyword evidence="3" id="KW-1185">Reference proteome</keyword>
<dbReference type="RefSeq" id="XP_005764333.1">
    <property type="nucleotide sequence ID" value="XM_005764276.1"/>
</dbReference>
<protein>
    <recommendedName>
        <fullName evidence="4">Cyclin-like domain-containing protein</fullName>
    </recommendedName>
</protein>
<evidence type="ECO:0008006" key="4">
    <source>
        <dbReference type="Google" id="ProtNLM"/>
    </source>
</evidence>
<reference evidence="3" key="1">
    <citation type="journal article" date="2013" name="Nature">
        <title>Pan genome of the phytoplankton Emiliania underpins its global distribution.</title>
        <authorList>
            <person name="Read B.A."/>
            <person name="Kegel J."/>
            <person name="Klute M.J."/>
            <person name="Kuo A."/>
            <person name="Lefebvre S.C."/>
            <person name="Maumus F."/>
            <person name="Mayer C."/>
            <person name="Miller J."/>
            <person name="Monier A."/>
            <person name="Salamov A."/>
            <person name="Young J."/>
            <person name="Aguilar M."/>
            <person name="Claverie J.M."/>
            <person name="Frickenhaus S."/>
            <person name="Gonzalez K."/>
            <person name="Herman E.K."/>
            <person name="Lin Y.C."/>
            <person name="Napier J."/>
            <person name="Ogata H."/>
            <person name="Sarno A.F."/>
            <person name="Shmutz J."/>
            <person name="Schroeder D."/>
            <person name="de Vargas C."/>
            <person name="Verret F."/>
            <person name="von Dassow P."/>
            <person name="Valentin K."/>
            <person name="Van de Peer Y."/>
            <person name="Wheeler G."/>
            <person name="Dacks J.B."/>
            <person name="Delwiche C.F."/>
            <person name="Dyhrman S.T."/>
            <person name="Glockner G."/>
            <person name="John U."/>
            <person name="Richards T."/>
            <person name="Worden A.Z."/>
            <person name="Zhang X."/>
            <person name="Grigoriev I.V."/>
            <person name="Allen A.E."/>
            <person name="Bidle K."/>
            <person name="Borodovsky M."/>
            <person name="Bowler C."/>
            <person name="Brownlee C."/>
            <person name="Cock J.M."/>
            <person name="Elias M."/>
            <person name="Gladyshev V.N."/>
            <person name="Groth M."/>
            <person name="Guda C."/>
            <person name="Hadaegh A."/>
            <person name="Iglesias-Rodriguez M.D."/>
            <person name="Jenkins J."/>
            <person name="Jones B.M."/>
            <person name="Lawson T."/>
            <person name="Leese F."/>
            <person name="Lindquist E."/>
            <person name="Lobanov A."/>
            <person name="Lomsadze A."/>
            <person name="Malik S.B."/>
            <person name="Marsh M.E."/>
            <person name="Mackinder L."/>
            <person name="Mock T."/>
            <person name="Mueller-Roeber B."/>
            <person name="Pagarete A."/>
            <person name="Parker M."/>
            <person name="Probert I."/>
            <person name="Quesneville H."/>
            <person name="Raines C."/>
            <person name="Rensing S.A."/>
            <person name="Riano-Pachon D.M."/>
            <person name="Richier S."/>
            <person name="Rokitta S."/>
            <person name="Shiraiwa Y."/>
            <person name="Soanes D.M."/>
            <person name="van der Giezen M."/>
            <person name="Wahlund T.M."/>
            <person name="Williams B."/>
            <person name="Wilson W."/>
            <person name="Wolfe G."/>
            <person name="Wurch L.L."/>
        </authorList>
    </citation>
    <scope>NUCLEOTIDE SEQUENCE</scope>
</reference>
<evidence type="ECO:0000313" key="3">
    <source>
        <dbReference type="Proteomes" id="UP000013827"/>
    </source>
</evidence>
<reference evidence="2" key="2">
    <citation type="submission" date="2024-10" db="UniProtKB">
        <authorList>
            <consortium name="EnsemblProtists"/>
        </authorList>
    </citation>
    <scope>IDENTIFICATION</scope>
</reference>
<dbReference type="PaxDb" id="2903-EOD11904"/>
<dbReference type="KEGG" id="ehx:EMIHUDRAFT_104571"/>
<evidence type="ECO:0000256" key="1">
    <source>
        <dbReference type="SAM" id="MobiDB-lite"/>
    </source>
</evidence>
<feature type="region of interest" description="Disordered" evidence="1">
    <location>
        <begin position="52"/>
        <end position="102"/>
    </location>
</feature>
<organism evidence="2 3">
    <name type="scientific">Emiliania huxleyi (strain CCMP1516)</name>
    <dbReference type="NCBI Taxonomy" id="280463"/>
    <lineage>
        <taxon>Eukaryota</taxon>
        <taxon>Haptista</taxon>
        <taxon>Haptophyta</taxon>
        <taxon>Prymnesiophyceae</taxon>
        <taxon>Isochrysidales</taxon>
        <taxon>Noelaerhabdaceae</taxon>
        <taxon>Emiliania</taxon>
    </lineage>
</organism>
<dbReference type="Proteomes" id="UP000013827">
    <property type="component" value="Unassembled WGS sequence"/>
</dbReference>
<name>A0A0D3IKW9_EMIH1</name>
<dbReference type="eggNOG" id="KOG1674">
    <property type="taxonomic scope" value="Eukaryota"/>
</dbReference>
<dbReference type="HOGENOM" id="CLU_1051444_0_0_1"/>